<organism evidence="2">
    <name type="scientific">Capitella teleta</name>
    <name type="common">Polychaete worm</name>
    <dbReference type="NCBI Taxonomy" id="283909"/>
    <lineage>
        <taxon>Eukaryota</taxon>
        <taxon>Metazoa</taxon>
        <taxon>Spiralia</taxon>
        <taxon>Lophotrochozoa</taxon>
        <taxon>Annelida</taxon>
        <taxon>Polychaeta</taxon>
        <taxon>Sedentaria</taxon>
        <taxon>Scolecida</taxon>
        <taxon>Capitellidae</taxon>
        <taxon>Capitella</taxon>
    </lineage>
</organism>
<keyword evidence="1" id="KW-0732">Signal</keyword>
<dbReference type="AlphaFoldDB" id="R7VE53"/>
<dbReference type="PROSITE" id="PS51257">
    <property type="entry name" value="PROKAR_LIPOPROTEIN"/>
    <property type="match status" value="1"/>
</dbReference>
<reference evidence="2 4" key="2">
    <citation type="journal article" date="2013" name="Nature">
        <title>Insights into bilaterian evolution from three spiralian genomes.</title>
        <authorList>
            <person name="Simakov O."/>
            <person name="Marletaz F."/>
            <person name="Cho S.J."/>
            <person name="Edsinger-Gonzales E."/>
            <person name="Havlak P."/>
            <person name="Hellsten U."/>
            <person name="Kuo D.H."/>
            <person name="Larsson T."/>
            <person name="Lv J."/>
            <person name="Arendt D."/>
            <person name="Savage R."/>
            <person name="Osoegawa K."/>
            <person name="de Jong P."/>
            <person name="Grimwood J."/>
            <person name="Chapman J.A."/>
            <person name="Shapiro H."/>
            <person name="Aerts A."/>
            <person name="Otillar R.P."/>
            <person name="Terry A.Y."/>
            <person name="Boore J.L."/>
            <person name="Grigoriev I.V."/>
            <person name="Lindberg D.R."/>
            <person name="Seaver E.C."/>
            <person name="Weisblat D.A."/>
            <person name="Putnam N.H."/>
            <person name="Rokhsar D.S."/>
        </authorList>
    </citation>
    <scope>NUCLEOTIDE SEQUENCE</scope>
    <source>
        <strain evidence="2 4">I ESC-2004</strain>
    </source>
</reference>
<dbReference type="EnsemblMetazoa" id="CapteT195140">
    <property type="protein sequence ID" value="CapteP195140"/>
    <property type="gene ID" value="CapteG195140"/>
</dbReference>
<gene>
    <name evidence="2" type="ORF">CAPTEDRAFT_195140</name>
</gene>
<evidence type="ECO:0000313" key="4">
    <source>
        <dbReference type="Proteomes" id="UP000014760"/>
    </source>
</evidence>
<dbReference type="EMBL" id="KB292835">
    <property type="protein sequence ID" value="ELU16909.1"/>
    <property type="molecule type" value="Genomic_DNA"/>
</dbReference>
<reference evidence="3" key="3">
    <citation type="submission" date="2015-06" db="UniProtKB">
        <authorList>
            <consortium name="EnsemblMetazoa"/>
        </authorList>
    </citation>
    <scope>IDENTIFICATION</scope>
</reference>
<keyword evidence="4" id="KW-1185">Reference proteome</keyword>
<evidence type="ECO:0000313" key="3">
    <source>
        <dbReference type="EnsemblMetazoa" id="CapteP195140"/>
    </source>
</evidence>
<dbReference type="HOGENOM" id="CLU_2308677_0_0_1"/>
<protein>
    <submittedName>
        <fullName evidence="2 3">Uncharacterized protein</fullName>
    </submittedName>
</protein>
<name>R7VE53_CAPTE</name>
<sequence length="100" mass="11091">MLRTQSKKFFLFYLVLTQVIAVSTSCQCIGYEPLLVGARNSQFTASSVYSTEWAASSSKSTEHLDLFESLIEELETISRVSACPWAGSLHLRKFKTCAGS</sequence>
<dbReference type="Proteomes" id="UP000014760">
    <property type="component" value="Unassembled WGS sequence"/>
</dbReference>
<feature type="chain" id="PRO_5008788950" evidence="1">
    <location>
        <begin position="22"/>
        <end position="100"/>
    </location>
</feature>
<evidence type="ECO:0000313" key="2">
    <source>
        <dbReference type="EMBL" id="ELU16909.1"/>
    </source>
</evidence>
<accession>R7VE53</accession>
<feature type="signal peptide" evidence="1">
    <location>
        <begin position="1"/>
        <end position="21"/>
    </location>
</feature>
<evidence type="ECO:0000256" key="1">
    <source>
        <dbReference type="SAM" id="SignalP"/>
    </source>
</evidence>
<dbReference type="EMBL" id="AMQN01004195">
    <property type="status" value="NOT_ANNOTATED_CDS"/>
    <property type="molecule type" value="Genomic_DNA"/>
</dbReference>
<proteinExistence type="predicted"/>
<reference evidence="4" key="1">
    <citation type="submission" date="2012-12" db="EMBL/GenBank/DDBJ databases">
        <authorList>
            <person name="Hellsten U."/>
            <person name="Grimwood J."/>
            <person name="Chapman J.A."/>
            <person name="Shapiro H."/>
            <person name="Aerts A."/>
            <person name="Otillar R.P."/>
            <person name="Terry A.Y."/>
            <person name="Boore J.L."/>
            <person name="Simakov O."/>
            <person name="Marletaz F."/>
            <person name="Cho S.-J."/>
            <person name="Edsinger-Gonzales E."/>
            <person name="Havlak P."/>
            <person name="Kuo D.-H."/>
            <person name="Larsson T."/>
            <person name="Lv J."/>
            <person name="Arendt D."/>
            <person name="Savage R."/>
            <person name="Osoegawa K."/>
            <person name="de Jong P."/>
            <person name="Lindberg D.R."/>
            <person name="Seaver E.C."/>
            <person name="Weisblat D.A."/>
            <person name="Putnam N.H."/>
            <person name="Grigoriev I.V."/>
            <person name="Rokhsar D.S."/>
        </authorList>
    </citation>
    <scope>NUCLEOTIDE SEQUENCE</scope>
    <source>
        <strain evidence="4">I ESC-2004</strain>
    </source>
</reference>